<gene>
    <name evidence="1" type="ORF">S03H2_59781</name>
</gene>
<name>X1IT72_9ZZZZ</name>
<dbReference type="AlphaFoldDB" id="X1IT72"/>
<accession>X1IT72</accession>
<evidence type="ECO:0000313" key="1">
    <source>
        <dbReference type="EMBL" id="GAH84917.1"/>
    </source>
</evidence>
<reference evidence="1" key="1">
    <citation type="journal article" date="2014" name="Front. Microbiol.">
        <title>High frequency of phylogenetically diverse reductive dehalogenase-homologous genes in deep subseafloor sedimentary metagenomes.</title>
        <authorList>
            <person name="Kawai M."/>
            <person name="Futagami T."/>
            <person name="Toyoda A."/>
            <person name="Takaki Y."/>
            <person name="Nishi S."/>
            <person name="Hori S."/>
            <person name="Arai W."/>
            <person name="Tsubouchi T."/>
            <person name="Morono Y."/>
            <person name="Uchiyama I."/>
            <person name="Ito T."/>
            <person name="Fujiyama A."/>
            <person name="Inagaki F."/>
            <person name="Takami H."/>
        </authorList>
    </citation>
    <scope>NUCLEOTIDE SEQUENCE</scope>
    <source>
        <strain evidence="1">Expedition CK06-06</strain>
    </source>
</reference>
<organism evidence="1">
    <name type="scientific">marine sediment metagenome</name>
    <dbReference type="NCBI Taxonomy" id="412755"/>
    <lineage>
        <taxon>unclassified sequences</taxon>
        <taxon>metagenomes</taxon>
        <taxon>ecological metagenomes</taxon>
    </lineage>
</organism>
<dbReference type="EMBL" id="BARU01038461">
    <property type="protein sequence ID" value="GAH84917.1"/>
    <property type="molecule type" value="Genomic_DNA"/>
</dbReference>
<protein>
    <submittedName>
        <fullName evidence="1">Uncharacterized protein</fullName>
    </submittedName>
</protein>
<proteinExistence type="predicted"/>
<sequence length="197" mass="22120">MAEQKVTLNPGESKLVNFEAVPSVAKTYQVSVNGLAGSFVAREAPAAEFAYISDIRYSPFTVPPLPGWNPEYSCGSRSDYQAFEVDIQNQGEVAGECVLGCYIRHREAISAAPWSSWSPDTNFECRLWCREPYRCCFSAGPYRVKRAVIQPGEVVTFRGICWHHFFDDQAEDQYIQARFVGDPGEIISKEVKVEPYA</sequence>
<comment type="caution">
    <text evidence="1">The sequence shown here is derived from an EMBL/GenBank/DDBJ whole genome shotgun (WGS) entry which is preliminary data.</text>
</comment>